<dbReference type="OrthoDB" id="5415741at2759"/>
<dbReference type="EMBL" id="KV745753">
    <property type="protein sequence ID" value="OCK73499.1"/>
    <property type="molecule type" value="Genomic_DNA"/>
</dbReference>
<protein>
    <submittedName>
        <fullName evidence="1">Uncharacterized protein</fullName>
    </submittedName>
</protein>
<proteinExistence type="predicted"/>
<organism evidence="1 2">
    <name type="scientific">Lepidopterella palustris CBS 459.81</name>
    <dbReference type="NCBI Taxonomy" id="1314670"/>
    <lineage>
        <taxon>Eukaryota</taxon>
        <taxon>Fungi</taxon>
        <taxon>Dikarya</taxon>
        <taxon>Ascomycota</taxon>
        <taxon>Pezizomycotina</taxon>
        <taxon>Dothideomycetes</taxon>
        <taxon>Pleosporomycetidae</taxon>
        <taxon>Mytilinidiales</taxon>
        <taxon>Argynnaceae</taxon>
        <taxon>Lepidopterella</taxon>
    </lineage>
</organism>
<evidence type="ECO:0000313" key="2">
    <source>
        <dbReference type="Proteomes" id="UP000250266"/>
    </source>
</evidence>
<dbReference type="Proteomes" id="UP000250266">
    <property type="component" value="Unassembled WGS sequence"/>
</dbReference>
<evidence type="ECO:0000313" key="1">
    <source>
        <dbReference type="EMBL" id="OCK73499.1"/>
    </source>
</evidence>
<dbReference type="AlphaFoldDB" id="A0A8E2J8N2"/>
<reference evidence="1 2" key="1">
    <citation type="journal article" date="2016" name="Nat. Commun.">
        <title>Ectomycorrhizal ecology is imprinted in the genome of the dominant symbiotic fungus Cenococcum geophilum.</title>
        <authorList>
            <consortium name="DOE Joint Genome Institute"/>
            <person name="Peter M."/>
            <person name="Kohler A."/>
            <person name="Ohm R.A."/>
            <person name="Kuo A."/>
            <person name="Krutzmann J."/>
            <person name="Morin E."/>
            <person name="Arend M."/>
            <person name="Barry K.W."/>
            <person name="Binder M."/>
            <person name="Choi C."/>
            <person name="Clum A."/>
            <person name="Copeland A."/>
            <person name="Grisel N."/>
            <person name="Haridas S."/>
            <person name="Kipfer T."/>
            <person name="LaButti K."/>
            <person name="Lindquist E."/>
            <person name="Lipzen A."/>
            <person name="Maire R."/>
            <person name="Meier B."/>
            <person name="Mihaltcheva S."/>
            <person name="Molinier V."/>
            <person name="Murat C."/>
            <person name="Poggeler S."/>
            <person name="Quandt C.A."/>
            <person name="Sperisen C."/>
            <person name="Tritt A."/>
            <person name="Tisserant E."/>
            <person name="Crous P.W."/>
            <person name="Henrissat B."/>
            <person name="Nehls U."/>
            <person name="Egli S."/>
            <person name="Spatafora J.W."/>
            <person name="Grigoriev I.V."/>
            <person name="Martin F.M."/>
        </authorList>
    </citation>
    <scope>NUCLEOTIDE SEQUENCE [LARGE SCALE GENOMIC DNA]</scope>
    <source>
        <strain evidence="1 2">CBS 459.81</strain>
    </source>
</reference>
<name>A0A8E2J8N2_9PEZI</name>
<sequence>MALNNDIATEPLLLLLSRYVEVKPLEKFLKKTGKSVRQINRTYARVIKRGFNPNYVPFTL</sequence>
<gene>
    <name evidence="1" type="ORF">K432DRAFT_473410</name>
</gene>
<keyword evidence="2" id="KW-1185">Reference proteome</keyword>
<accession>A0A8E2J8N2</accession>